<dbReference type="EMBL" id="MU006409">
    <property type="protein sequence ID" value="KAF2844164.1"/>
    <property type="molecule type" value="Genomic_DNA"/>
</dbReference>
<evidence type="ECO:0000259" key="2">
    <source>
        <dbReference type="PROSITE" id="PS51782"/>
    </source>
</evidence>
<evidence type="ECO:0000256" key="1">
    <source>
        <dbReference type="SAM" id="SignalP"/>
    </source>
</evidence>
<dbReference type="Gene3D" id="3.10.350.10">
    <property type="entry name" value="LysM domain"/>
    <property type="match status" value="1"/>
</dbReference>
<feature type="chain" id="PRO_5025634602" evidence="1">
    <location>
        <begin position="19"/>
        <end position="203"/>
    </location>
</feature>
<dbReference type="Pfam" id="PF01476">
    <property type="entry name" value="LysM"/>
    <property type="match status" value="1"/>
</dbReference>
<organism evidence="3 4">
    <name type="scientific">Plenodomus tracheiphilus IPT5</name>
    <dbReference type="NCBI Taxonomy" id="1408161"/>
    <lineage>
        <taxon>Eukaryota</taxon>
        <taxon>Fungi</taxon>
        <taxon>Dikarya</taxon>
        <taxon>Ascomycota</taxon>
        <taxon>Pezizomycotina</taxon>
        <taxon>Dothideomycetes</taxon>
        <taxon>Pleosporomycetidae</taxon>
        <taxon>Pleosporales</taxon>
        <taxon>Pleosporineae</taxon>
        <taxon>Leptosphaeriaceae</taxon>
        <taxon>Plenodomus</taxon>
    </lineage>
</organism>
<dbReference type="Proteomes" id="UP000799423">
    <property type="component" value="Unassembled WGS sequence"/>
</dbReference>
<evidence type="ECO:0000313" key="4">
    <source>
        <dbReference type="Proteomes" id="UP000799423"/>
    </source>
</evidence>
<feature type="domain" description="LysM" evidence="2">
    <location>
        <begin position="33"/>
        <end position="76"/>
    </location>
</feature>
<keyword evidence="4" id="KW-1185">Reference proteome</keyword>
<dbReference type="InterPro" id="IPR036779">
    <property type="entry name" value="LysM_dom_sf"/>
</dbReference>
<protein>
    <submittedName>
        <fullName evidence="3">Carbohydrate-binding module family 50 protein</fullName>
    </submittedName>
</protein>
<evidence type="ECO:0000313" key="3">
    <source>
        <dbReference type="EMBL" id="KAF2844164.1"/>
    </source>
</evidence>
<sequence>MRAEFVLALASCLSTSTALRRGCKHNPSNYGEGWYYTQSFDNINNIAADFCTSPDVLKKWNNNKSGTITAGMNVKVPCRTRKRDCKKNSANDGAYVVSAKNKDDLTVIADDFCTDPDTLVRMNSGLIKNKDYIKDGWVIQDGPEVVSSRKVPEYLVTEVPMSPTVEEDMGDGLSPLPTPTSRAVDSWHTSAEEEVVEPDLLCP</sequence>
<feature type="signal peptide" evidence="1">
    <location>
        <begin position="1"/>
        <end position="18"/>
    </location>
</feature>
<dbReference type="PROSITE" id="PS51782">
    <property type="entry name" value="LYSM"/>
    <property type="match status" value="1"/>
</dbReference>
<name>A0A6A7AN81_9PLEO</name>
<dbReference type="SUPFAM" id="SSF54106">
    <property type="entry name" value="LysM domain"/>
    <property type="match status" value="1"/>
</dbReference>
<proteinExistence type="predicted"/>
<keyword evidence="1" id="KW-0732">Signal</keyword>
<dbReference type="AlphaFoldDB" id="A0A6A7AN81"/>
<accession>A0A6A7AN81</accession>
<dbReference type="InterPro" id="IPR018392">
    <property type="entry name" value="LysM"/>
</dbReference>
<dbReference type="OrthoDB" id="2107166at2759"/>
<gene>
    <name evidence="3" type="ORF">T440DRAFT_523712</name>
</gene>
<reference evidence="3" key="1">
    <citation type="submission" date="2020-01" db="EMBL/GenBank/DDBJ databases">
        <authorList>
            <consortium name="DOE Joint Genome Institute"/>
            <person name="Haridas S."/>
            <person name="Albert R."/>
            <person name="Binder M."/>
            <person name="Bloem J."/>
            <person name="Labutti K."/>
            <person name="Salamov A."/>
            <person name="Andreopoulos B."/>
            <person name="Baker S.E."/>
            <person name="Barry K."/>
            <person name="Bills G."/>
            <person name="Bluhm B.H."/>
            <person name="Cannon C."/>
            <person name="Castanera R."/>
            <person name="Culley D.E."/>
            <person name="Daum C."/>
            <person name="Ezra D."/>
            <person name="Gonzalez J.B."/>
            <person name="Henrissat B."/>
            <person name="Kuo A."/>
            <person name="Liang C."/>
            <person name="Lipzen A."/>
            <person name="Lutzoni F."/>
            <person name="Magnuson J."/>
            <person name="Mondo S."/>
            <person name="Nolan M."/>
            <person name="Ohm R."/>
            <person name="Pangilinan J."/>
            <person name="Park H.-J."/>
            <person name="Ramirez L."/>
            <person name="Alfaro M."/>
            <person name="Sun H."/>
            <person name="Tritt A."/>
            <person name="Yoshinaga Y."/>
            <person name="Zwiers L.-H."/>
            <person name="Turgeon B.G."/>
            <person name="Goodwin S.B."/>
            <person name="Spatafora J.W."/>
            <person name="Crous P.W."/>
            <person name="Grigoriev I.V."/>
        </authorList>
    </citation>
    <scope>NUCLEOTIDE SEQUENCE</scope>
    <source>
        <strain evidence="3">IPT5</strain>
    </source>
</reference>